<evidence type="ECO:0000313" key="1">
    <source>
        <dbReference type="EMBL" id="XCG64106.1"/>
    </source>
</evidence>
<organism evidence="1">
    <name type="scientific">Nakamurella sp. A5-74</name>
    <dbReference type="NCBI Taxonomy" id="3158264"/>
    <lineage>
        <taxon>Bacteria</taxon>
        <taxon>Bacillati</taxon>
        <taxon>Actinomycetota</taxon>
        <taxon>Actinomycetes</taxon>
        <taxon>Nakamurellales</taxon>
        <taxon>Nakamurellaceae</taxon>
        <taxon>Nakamurella</taxon>
    </lineage>
</organism>
<evidence type="ECO:0008006" key="2">
    <source>
        <dbReference type="Google" id="ProtNLM"/>
    </source>
</evidence>
<dbReference type="RefSeq" id="WP_353649719.1">
    <property type="nucleotide sequence ID" value="NZ_CP159218.1"/>
</dbReference>
<accession>A0AAU8DPL9</accession>
<dbReference type="EMBL" id="CP159218">
    <property type="protein sequence ID" value="XCG64106.1"/>
    <property type="molecule type" value="Genomic_DNA"/>
</dbReference>
<reference evidence="1" key="1">
    <citation type="submission" date="2024-05" db="EMBL/GenBank/DDBJ databases">
        <authorList>
            <person name="Cai S.Y."/>
            <person name="Jin L.M."/>
            <person name="Li H.R."/>
        </authorList>
    </citation>
    <scope>NUCLEOTIDE SEQUENCE</scope>
    <source>
        <strain evidence="1">A5-74</strain>
    </source>
</reference>
<proteinExistence type="predicted"/>
<name>A0AAU8DPL9_9ACTN</name>
<dbReference type="AlphaFoldDB" id="A0AAU8DPL9"/>
<gene>
    <name evidence="1" type="ORF">ABLG96_01805</name>
</gene>
<sequence>MPEPIDLILREWIAPLLKANGFKKNARRSWVRDDGDGNLAYVTIVGSDTSDWAAYRFFFEVGITPASRQRYLNDVDPDSKHNIHSCWWTRLTPPEPVEDGVDHFSRWVCDNHDVDGQALTGRVMRKTLEVWIPKLLELSTPANMLAYLEQNEPLTPGYQAWVGPAGAHADLFLLLDAGPSERLDRAIAGVQGDRWVREWLDQQSGRTGT</sequence>
<protein>
    <recommendedName>
        <fullName evidence="2">DUF4304 domain-containing protein</fullName>
    </recommendedName>
</protein>